<dbReference type="AlphaFoldDB" id="A0A2N6L7I4"/>
<dbReference type="RefSeq" id="WP_102183195.1">
    <property type="nucleotide sequence ID" value="NZ_NMQE01000741.1"/>
</dbReference>
<dbReference type="Proteomes" id="UP000235081">
    <property type="component" value="Unassembled WGS sequence"/>
</dbReference>
<sequence length="252" mass="26717">MNAYRFVTIGALALGMSLMANAQFRLIIDAPSQIDINGPAEFDIRFHVESDDLNNFPNFSTWGIDFTYDKSKVDLIAGRNVGGTVTFTPISQAPVGTGFSTAGFLLNSTYAPGQAGGGAGLIVSAVGNAIRAQLATAVGGSVRNNTDDPPNNEVLNKGTLVTRTAVANTAATRVPMKIRFNLDNLQVGDIVSFQFNQYRMLATDPTDGRVKDFSQTSPIVGGTFEVVPEPASMIALGSGLVGLLALRRRRSN</sequence>
<dbReference type="EMBL" id="NMQE01000741">
    <property type="protein sequence ID" value="PMB18021.1"/>
    <property type="molecule type" value="Genomic_DNA"/>
</dbReference>
<organism evidence="3 4">
    <name type="scientific">Fischerella thermalis CCMEE 5318</name>
    <dbReference type="NCBI Taxonomy" id="2019666"/>
    <lineage>
        <taxon>Bacteria</taxon>
        <taxon>Bacillati</taxon>
        <taxon>Cyanobacteriota</taxon>
        <taxon>Cyanophyceae</taxon>
        <taxon>Nostocales</taxon>
        <taxon>Hapalosiphonaceae</taxon>
        <taxon>Fischerella</taxon>
    </lineage>
</organism>
<dbReference type="InterPro" id="IPR013424">
    <property type="entry name" value="Ice-binding_C"/>
</dbReference>
<feature type="chain" id="PRO_5014711113" description="Ice-binding protein C-terminal domain-containing protein" evidence="1">
    <location>
        <begin position="23"/>
        <end position="252"/>
    </location>
</feature>
<evidence type="ECO:0000313" key="4">
    <source>
        <dbReference type="Proteomes" id="UP000235081"/>
    </source>
</evidence>
<proteinExistence type="predicted"/>
<name>A0A2N6L7I4_9CYAN</name>
<comment type="caution">
    <text evidence="3">The sequence shown here is derived from an EMBL/GenBank/DDBJ whole genome shotgun (WGS) entry which is preliminary data.</text>
</comment>
<feature type="domain" description="Ice-binding protein C-terminal" evidence="2">
    <location>
        <begin position="227"/>
        <end position="249"/>
    </location>
</feature>
<dbReference type="NCBIfam" id="TIGR02595">
    <property type="entry name" value="PEP_CTERM"/>
    <property type="match status" value="1"/>
</dbReference>
<reference evidence="3 4" key="1">
    <citation type="submission" date="2017-07" db="EMBL/GenBank/DDBJ databases">
        <title>Genomes of Fischerella (Mastigocladus) sp. strains.</title>
        <authorList>
            <person name="Miller S.R."/>
        </authorList>
    </citation>
    <scope>NUCLEOTIDE SEQUENCE [LARGE SCALE GENOMIC DNA]</scope>
    <source>
        <strain evidence="3 4">CCMEE 5318</strain>
    </source>
</reference>
<dbReference type="Pfam" id="PF07589">
    <property type="entry name" value="PEP-CTERM"/>
    <property type="match status" value="1"/>
</dbReference>
<evidence type="ECO:0000313" key="3">
    <source>
        <dbReference type="EMBL" id="PMB18021.1"/>
    </source>
</evidence>
<evidence type="ECO:0000256" key="1">
    <source>
        <dbReference type="SAM" id="SignalP"/>
    </source>
</evidence>
<feature type="signal peptide" evidence="1">
    <location>
        <begin position="1"/>
        <end position="22"/>
    </location>
</feature>
<evidence type="ECO:0000259" key="2">
    <source>
        <dbReference type="Pfam" id="PF07589"/>
    </source>
</evidence>
<accession>A0A2N6L7I4</accession>
<protein>
    <recommendedName>
        <fullName evidence="2">Ice-binding protein C-terminal domain-containing protein</fullName>
    </recommendedName>
</protein>
<gene>
    <name evidence="3" type="ORF">CEN46_22145</name>
</gene>
<keyword evidence="1" id="KW-0732">Signal</keyword>